<evidence type="ECO:0000313" key="4">
    <source>
        <dbReference type="Proteomes" id="UP000007431"/>
    </source>
</evidence>
<dbReference type="eggNOG" id="KOG0681">
    <property type="taxonomic scope" value="Eukaryota"/>
</dbReference>
<evidence type="ECO:0000256" key="2">
    <source>
        <dbReference type="SAM" id="MobiDB-lite"/>
    </source>
</evidence>
<dbReference type="GO" id="GO:0006338">
    <property type="term" value="P:chromatin remodeling"/>
    <property type="evidence" value="ECO:0007669"/>
    <property type="project" value="EnsemblFungi"/>
</dbReference>
<dbReference type="Gene3D" id="3.30.420.40">
    <property type="match status" value="4"/>
</dbReference>
<evidence type="ECO:0000256" key="1">
    <source>
        <dbReference type="RuleBase" id="RU000487"/>
    </source>
</evidence>
<dbReference type="OMA" id="YPFTEHV"/>
<organism evidence="4">
    <name type="scientific">Schizophyllum commune (strain H4-8 / FGSC 9210)</name>
    <name type="common">Split gill fungus</name>
    <dbReference type="NCBI Taxonomy" id="578458"/>
    <lineage>
        <taxon>Eukaryota</taxon>
        <taxon>Fungi</taxon>
        <taxon>Dikarya</taxon>
        <taxon>Basidiomycota</taxon>
        <taxon>Agaricomycotina</taxon>
        <taxon>Agaricomycetes</taxon>
        <taxon>Agaricomycetidae</taxon>
        <taxon>Agaricales</taxon>
        <taxon>Schizophyllaceae</taxon>
        <taxon>Schizophyllum</taxon>
    </lineage>
</organism>
<feature type="compositionally biased region" description="Pro residues" evidence="2">
    <location>
        <begin position="30"/>
        <end position="46"/>
    </location>
</feature>
<dbReference type="STRING" id="578458.D8QKM7"/>
<dbReference type="VEuPathDB" id="FungiDB:SCHCODRAFT_02645329"/>
<feature type="region of interest" description="Disordered" evidence="2">
    <location>
        <begin position="1"/>
        <end position="53"/>
    </location>
</feature>
<dbReference type="GO" id="GO:0030234">
    <property type="term" value="F:enzyme regulator activity"/>
    <property type="evidence" value="ECO:0007669"/>
    <property type="project" value="EnsemblFungi"/>
</dbReference>
<dbReference type="InterPro" id="IPR004000">
    <property type="entry name" value="Actin"/>
</dbReference>
<dbReference type="Gene3D" id="3.90.640.10">
    <property type="entry name" value="Actin, Chain A, domain 4"/>
    <property type="match status" value="2"/>
</dbReference>
<reference evidence="3 4" key="1">
    <citation type="journal article" date="2010" name="Nat. Biotechnol.">
        <title>Genome sequence of the model mushroom Schizophyllum commune.</title>
        <authorList>
            <person name="Ohm R.A."/>
            <person name="de Jong J.F."/>
            <person name="Lugones L.G."/>
            <person name="Aerts A."/>
            <person name="Kothe E."/>
            <person name="Stajich J.E."/>
            <person name="de Vries R.P."/>
            <person name="Record E."/>
            <person name="Levasseur A."/>
            <person name="Baker S.E."/>
            <person name="Bartholomew K.A."/>
            <person name="Coutinho P.M."/>
            <person name="Erdmann S."/>
            <person name="Fowler T.J."/>
            <person name="Gathman A.C."/>
            <person name="Lombard V."/>
            <person name="Henrissat B."/>
            <person name="Knabe N."/>
            <person name="Kuees U."/>
            <person name="Lilly W.W."/>
            <person name="Lindquist E."/>
            <person name="Lucas S."/>
            <person name="Magnuson J.K."/>
            <person name="Piumi F."/>
            <person name="Raudaskoski M."/>
            <person name="Salamov A."/>
            <person name="Schmutz J."/>
            <person name="Schwarze F.W.M.R."/>
            <person name="vanKuyk P.A."/>
            <person name="Horton J.S."/>
            <person name="Grigoriev I.V."/>
            <person name="Woesten H.A.B."/>
        </authorList>
    </citation>
    <scope>NUCLEOTIDE SEQUENCE [LARGE SCALE GENOMIC DNA]</scope>
    <source>
        <strain evidence="4">H4-8 / FGSC 9210</strain>
    </source>
</reference>
<comment type="similarity">
    <text evidence="1">Belongs to the actin family.</text>
</comment>
<sequence>MPSKGPATLSTDIWTSDTGTMSSKNDPILYKPPFPSLPVPQPPPSSYDPFRGTETPLVIDNGSTTFRYGFATSKEPRTSLNVMARYKERKTNKPLLLFGDGIEVESGAKAQAKYPWEGDVLLNFDALENVLDCAFVNLGIDTDTVEHPILMTERIATPIHSRTLTSELLFEQYSVPSVAYCLDGVMSFYERNKPSSPGPFTADGLVISFNTASTSVIPILNGRGILSHAKRLQWGTSQASDYLLKLVQLKYPTFPTRVTPVQASWMLERFCLFATDYKAQMRALRDPIKLREVDCIIQYPFTQPAWETKTEEELARAAERRKEQGKRLQEIAAKNRQDKAAKKEEDLENLIALRDSRDEMDINYWLVKLEEHGISDESELDEAIEVLEAEIKKAKRKDADGDELMDEPQYPLVDVPDEELDADQLKEKKKQKLLKAGQEARIRARKEKEKEREIKEREERAEQQERATDLDGWSRRHRQEHEARYSINQREKHKEALADRRSAAAQARMKSIATLAADERVPKRGRKVGGDDTFGANDADWDEYRKIDVSAPAEDQEEDLKRLMAIEEKLLVHDPTFTEEHTHAAIQQQRSPLLCAFKPGYSEWDVGGANRIHLNTERYRACETWFSPFMAGLDSAGLGEVIQNILARFTYEEKGRLVKNIFLTGTPSKFPGLVERLQTTMRPIMPPEMPIEIVRANEPSLDAWKGMASFAQTEEFRTVGVTRQEYEEHGGERIRRWWGGNWNGATL</sequence>
<gene>
    <name evidence="3" type="ORF">SCHCODRAFT_71149</name>
</gene>
<dbReference type="InterPro" id="IPR043129">
    <property type="entry name" value="ATPase_NBD"/>
</dbReference>
<dbReference type="SUPFAM" id="SSF53067">
    <property type="entry name" value="Actin-like ATPase domain"/>
    <property type="match status" value="2"/>
</dbReference>
<dbReference type="SMART" id="SM00268">
    <property type="entry name" value="ACTIN"/>
    <property type="match status" value="1"/>
</dbReference>
<dbReference type="Pfam" id="PF00022">
    <property type="entry name" value="Actin"/>
    <property type="match status" value="2"/>
</dbReference>
<feature type="compositionally biased region" description="Polar residues" evidence="2">
    <location>
        <begin position="8"/>
        <end position="25"/>
    </location>
</feature>
<dbReference type="InParanoid" id="D8QKM7"/>
<dbReference type="GO" id="GO:0031011">
    <property type="term" value="C:Ino80 complex"/>
    <property type="evidence" value="ECO:0007669"/>
    <property type="project" value="EnsemblFungi"/>
</dbReference>
<keyword evidence="4" id="KW-1185">Reference proteome</keyword>
<dbReference type="PANTHER" id="PTHR11937">
    <property type="entry name" value="ACTIN"/>
    <property type="match status" value="1"/>
</dbReference>
<dbReference type="FunCoup" id="D8QKM7">
    <property type="interactions" value="305"/>
</dbReference>
<dbReference type="Proteomes" id="UP000007431">
    <property type="component" value="Unassembled WGS sequence"/>
</dbReference>
<evidence type="ECO:0000313" key="3">
    <source>
        <dbReference type="EMBL" id="EFI91636.1"/>
    </source>
</evidence>
<protein>
    <submittedName>
        <fullName evidence="3">Uncharacterized protein</fullName>
    </submittedName>
</protein>
<dbReference type="AlphaFoldDB" id="D8QKM7"/>
<feature type="region of interest" description="Disordered" evidence="2">
    <location>
        <begin position="428"/>
        <end position="496"/>
    </location>
</feature>
<dbReference type="HOGENOM" id="CLU_008246_1_0_1"/>
<dbReference type="EMBL" id="GL377316">
    <property type="protein sequence ID" value="EFI91636.1"/>
    <property type="molecule type" value="Genomic_DNA"/>
</dbReference>
<name>D8QKM7_SCHCM</name>
<feature type="compositionally biased region" description="Basic and acidic residues" evidence="2">
    <location>
        <begin position="438"/>
        <end position="496"/>
    </location>
</feature>
<proteinExistence type="inferred from homology"/>
<dbReference type="FunFam" id="3.30.420.40:FF:000058">
    <property type="entry name" value="Putative actin-related protein 5"/>
    <property type="match status" value="1"/>
</dbReference>
<accession>D8QKM7</accession>